<organism evidence="2 3">
    <name type="scientific">Brassica carinata</name>
    <name type="common">Ethiopian mustard</name>
    <name type="synonym">Abyssinian cabbage</name>
    <dbReference type="NCBI Taxonomy" id="52824"/>
    <lineage>
        <taxon>Eukaryota</taxon>
        <taxon>Viridiplantae</taxon>
        <taxon>Streptophyta</taxon>
        <taxon>Embryophyta</taxon>
        <taxon>Tracheophyta</taxon>
        <taxon>Spermatophyta</taxon>
        <taxon>Magnoliopsida</taxon>
        <taxon>eudicotyledons</taxon>
        <taxon>Gunneridae</taxon>
        <taxon>Pentapetalae</taxon>
        <taxon>rosids</taxon>
        <taxon>malvids</taxon>
        <taxon>Brassicales</taxon>
        <taxon>Brassicaceae</taxon>
        <taxon>Brassiceae</taxon>
        <taxon>Brassica</taxon>
    </lineage>
</organism>
<keyword evidence="1" id="KW-0808">Transferase</keyword>
<comment type="catalytic activity">
    <reaction evidence="1">
        <text>L-threonyl-[protein] + ATP = O-phospho-L-threonyl-[protein] + ADP + H(+)</text>
        <dbReference type="Rhea" id="RHEA:46608"/>
        <dbReference type="Rhea" id="RHEA-COMP:11060"/>
        <dbReference type="Rhea" id="RHEA-COMP:11605"/>
        <dbReference type="ChEBI" id="CHEBI:15378"/>
        <dbReference type="ChEBI" id="CHEBI:30013"/>
        <dbReference type="ChEBI" id="CHEBI:30616"/>
        <dbReference type="ChEBI" id="CHEBI:61977"/>
        <dbReference type="ChEBI" id="CHEBI:456216"/>
        <dbReference type="EC" id="2.7.11.1"/>
    </reaction>
</comment>
<comment type="function">
    <text evidence="1">Serine/threonine kinase that acts as positive regulator of brassinosteroid (BR) signaling downstream of the receptor kinase BRI1.</text>
</comment>
<keyword evidence="1" id="KW-0723">Serine/threonine-protein kinase</keyword>
<dbReference type="PANTHER" id="PTHR45863">
    <property type="entry name" value="SERINE/THREONINE-PROTEIN KINASE BSK5"/>
    <property type="match status" value="1"/>
</dbReference>
<dbReference type="AlphaFoldDB" id="A0A8X7SIF4"/>
<keyword evidence="3" id="KW-1185">Reference proteome</keyword>
<keyword evidence="1" id="KW-0418">Kinase</keyword>
<dbReference type="EC" id="2.7.11.1" evidence="1"/>
<comment type="similarity">
    <text evidence="1">Belongs to the protein kinase superfamily. Ser/Thr protein kinase family.</text>
</comment>
<dbReference type="PANTHER" id="PTHR45863:SF2">
    <property type="entry name" value="SERINE_THREONINE-PROTEIN KINASE BSK7-RELATED"/>
    <property type="match status" value="1"/>
</dbReference>
<keyword evidence="1" id="KW-0449">Lipoprotein</keyword>
<keyword evidence="1" id="KW-0547">Nucleotide-binding</keyword>
<comment type="catalytic activity">
    <reaction evidence="1">
        <text>L-seryl-[protein] + ATP = O-phospho-L-seryl-[protein] + ADP + H(+)</text>
        <dbReference type="Rhea" id="RHEA:17989"/>
        <dbReference type="Rhea" id="RHEA-COMP:9863"/>
        <dbReference type="Rhea" id="RHEA-COMP:11604"/>
        <dbReference type="ChEBI" id="CHEBI:15378"/>
        <dbReference type="ChEBI" id="CHEBI:29999"/>
        <dbReference type="ChEBI" id="CHEBI:30616"/>
        <dbReference type="ChEBI" id="CHEBI:83421"/>
        <dbReference type="ChEBI" id="CHEBI:456216"/>
        <dbReference type="EC" id="2.7.11.1"/>
    </reaction>
</comment>
<sequence>MTMREMKPFRRFSFFSAKSWEGEDSDDVEKYISRQASRTKSVKEVCFPISLCFLVFVTENIVSEHGEKAPSVVYKGKLDNQRRIAVKRLNRKPWPDSCFWMKLKLLGS</sequence>
<reference evidence="2 3" key="1">
    <citation type="submission" date="2020-02" db="EMBL/GenBank/DDBJ databases">
        <authorList>
            <person name="Ma Q."/>
            <person name="Huang Y."/>
            <person name="Song X."/>
            <person name="Pei D."/>
        </authorList>
    </citation>
    <scope>NUCLEOTIDE SEQUENCE [LARGE SCALE GENOMIC DNA]</scope>
    <source>
        <strain evidence="2">Sxm20200214</strain>
        <tissue evidence="2">Leaf</tissue>
    </source>
</reference>
<dbReference type="EMBL" id="JAAMPC010000006">
    <property type="protein sequence ID" value="KAG2307100.1"/>
    <property type="molecule type" value="Genomic_DNA"/>
</dbReference>
<dbReference type="OrthoDB" id="1905385at2759"/>
<evidence type="ECO:0000256" key="1">
    <source>
        <dbReference type="RuleBase" id="RU369005"/>
    </source>
</evidence>
<dbReference type="Gene3D" id="3.30.200.20">
    <property type="entry name" value="Phosphorylase Kinase, domain 1"/>
    <property type="match status" value="1"/>
</dbReference>
<keyword evidence="1" id="KW-0519">Myristate</keyword>
<comment type="subcellular location">
    <subcellularLocation>
        <location evidence="1">Cell membrane</location>
        <topology evidence="1">Lipid-anchor</topology>
    </subcellularLocation>
</comment>
<keyword evidence="1" id="KW-1003">Cell membrane</keyword>
<dbReference type="GO" id="GO:0009742">
    <property type="term" value="P:brassinosteroid mediated signaling pathway"/>
    <property type="evidence" value="ECO:0007669"/>
    <property type="project" value="UniProtKB-UniRule"/>
</dbReference>
<dbReference type="GO" id="GO:0004674">
    <property type="term" value="F:protein serine/threonine kinase activity"/>
    <property type="evidence" value="ECO:0007669"/>
    <property type="project" value="UniProtKB-UniRule"/>
</dbReference>
<protein>
    <recommendedName>
        <fullName evidence="1">Serine/threonine-protein kinase BSK</fullName>
        <ecNumber evidence="1">2.7.11.1</ecNumber>
    </recommendedName>
    <alternativeName>
        <fullName evidence="1">Brassinosteroid-signaling kinase</fullName>
    </alternativeName>
</protein>
<proteinExistence type="inferred from homology"/>
<dbReference type="GO" id="GO:0012505">
    <property type="term" value="C:endomembrane system"/>
    <property type="evidence" value="ECO:0007669"/>
    <property type="project" value="UniProtKB-SubCell"/>
</dbReference>
<dbReference type="GO" id="GO:0005524">
    <property type="term" value="F:ATP binding"/>
    <property type="evidence" value="ECO:0007669"/>
    <property type="project" value="UniProtKB-UniRule"/>
</dbReference>
<dbReference type="InterPro" id="IPR045845">
    <property type="entry name" value="BSK"/>
</dbReference>
<evidence type="ECO:0000313" key="2">
    <source>
        <dbReference type="EMBL" id="KAG2307100.1"/>
    </source>
</evidence>
<accession>A0A8X7SIF4</accession>
<name>A0A8X7SIF4_BRACI</name>
<gene>
    <name evidence="2" type="ORF">Bca52824_026848</name>
</gene>
<comment type="caution">
    <text evidence="2">The sequence shown here is derived from an EMBL/GenBank/DDBJ whole genome shotgun (WGS) entry which is preliminary data.</text>
</comment>
<dbReference type="GO" id="GO:0106310">
    <property type="term" value="F:protein serine kinase activity"/>
    <property type="evidence" value="ECO:0007669"/>
    <property type="project" value="UniProtKB-UniRule"/>
</dbReference>
<dbReference type="Proteomes" id="UP000886595">
    <property type="component" value="Unassembled WGS sequence"/>
</dbReference>
<keyword evidence="1" id="KW-0067">ATP-binding</keyword>
<keyword evidence="1" id="KW-1070">Brassinosteroid signaling pathway</keyword>
<keyword evidence="1" id="KW-0472">Membrane</keyword>
<comment type="subunit">
    <text evidence="1">Interacts with BRI1.</text>
</comment>
<dbReference type="GO" id="GO:0005886">
    <property type="term" value="C:plasma membrane"/>
    <property type="evidence" value="ECO:0007669"/>
    <property type="project" value="UniProtKB-SubCell"/>
</dbReference>
<evidence type="ECO:0000313" key="3">
    <source>
        <dbReference type="Proteomes" id="UP000886595"/>
    </source>
</evidence>